<dbReference type="EMBL" id="GHJT01004791">
    <property type="protein sequence ID" value="MOY38762.1"/>
    <property type="molecule type" value="Transcribed_RNA"/>
</dbReference>
<organism evidence="2">
    <name type="scientific">Ixodes scapularis</name>
    <name type="common">Black-legged tick</name>
    <name type="synonym">Deer tick</name>
    <dbReference type="NCBI Taxonomy" id="6945"/>
    <lineage>
        <taxon>Eukaryota</taxon>
        <taxon>Metazoa</taxon>
        <taxon>Ecdysozoa</taxon>
        <taxon>Arthropoda</taxon>
        <taxon>Chelicerata</taxon>
        <taxon>Arachnida</taxon>
        <taxon>Acari</taxon>
        <taxon>Parasitiformes</taxon>
        <taxon>Ixodida</taxon>
        <taxon>Ixodoidea</taxon>
        <taxon>Ixodidae</taxon>
        <taxon>Ixodinae</taxon>
        <taxon>Ixodes</taxon>
    </lineage>
</organism>
<keyword evidence="2" id="KW-0328">Glycosyltransferase</keyword>
<dbReference type="InterPro" id="IPR007720">
    <property type="entry name" value="PigQ/GPI1"/>
</dbReference>
<dbReference type="Pfam" id="PF05024">
    <property type="entry name" value="Gpi1"/>
    <property type="match status" value="1"/>
</dbReference>
<proteinExistence type="predicted"/>
<sequence>MTAGTLNIFLPVQLCDAGGILICHSDATFSNVICSALLPLEESRRHVGSAKALKSRIRTSGGDRVVLGLLVRGSSDVQHVTDNGGKTYDFRVHLDVQNNLVDSSVIDSERKTLVIFYDAVRLAKTSSLREDQHSPLTPLLLKRVVYSFPANVESSVVYASTKSNGVPLLWFLVLYVARVLQTLRRAIFSKLPEGVTNAITRCVKVTSTGSLICKRLNDIIAVQDSVEQHGHITLSCKNRIFSIVVDCLLGLCLALAVHRHQGLPTGVSWASLEWTETVVQHLQDLVEWLMGAPAGLKLNAPLNSALGRFFLYHISLWETYVGILHPWVAALLRLWPGSLTLHLALASDLLALSTVHIYCFYGYACRLYQGWVGGLGALGRLFRGTKWNPLRERVDSHRYDVDQMFVGTLLFTILLFLFPTVAVYYAVFLALRLAVLAAQGILSRAVIVWDSFPLYTLAARTFGGNPVVGDINFDVLSSGRRFALFLQVIPGNVKLWPDHLGAPPWKEFVTDIIVGRIVYPL</sequence>
<feature type="transmembrane region" description="Helical" evidence="1">
    <location>
        <begin position="367"/>
        <end position="383"/>
    </location>
</feature>
<evidence type="ECO:0000256" key="1">
    <source>
        <dbReference type="SAM" id="Phobius"/>
    </source>
</evidence>
<dbReference type="GO" id="GO:0006506">
    <property type="term" value="P:GPI anchor biosynthetic process"/>
    <property type="evidence" value="ECO:0007669"/>
    <property type="project" value="InterPro"/>
</dbReference>
<dbReference type="PANTHER" id="PTHR21329:SF3">
    <property type="entry name" value="PHOSPHATIDYLINOSITOL N-ACETYLGLUCOSAMINYLTRANSFERASE SUBUNIT Q"/>
    <property type="match status" value="1"/>
</dbReference>
<keyword evidence="1" id="KW-0812">Transmembrane</keyword>
<dbReference type="PANTHER" id="PTHR21329">
    <property type="entry name" value="PHOSPHATIDYLINOSITOL N-ACETYLGLUCOSAMINYLTRANSFERASE SUBUNIT Q-RELATED"/>
    <property type="match status" value="1"/>
</dbReference>
<dbReference type="VEuPathDB" id="VectorBase:ISCW009476"/>
<dbReference type="OrthoDB" id="70250at2759"/>
<keyword evidence="1" id="KW-0472">Membrane</keyword>
<name>A0A4D5RNH8_IXOSC</name>
<reference evidence="2" key="1">
    <citation type="submission" date="2019-04" db="EMBL/GenBank/DDBJ databases">
        <title>An insight into the mialome of Ixodes scapularis.</title>
        <authorList>
            <person name="Ribeiro J.M."/>
            <person name="Mather T.N."/>
            <person name="Karim S."/>
        </authorList>
    </citation>
    <scope>NUCLEOTIDE SEQUENCE</scope>
</reference>
<keyword evidence="1" id="KW-1133">Transmembrane helix</keyword>
<evidence type="ECO:0000313" key="2">
    <source>
        <dbReference type="EMBL" id="MOY38762.1"/>
    </source>
</evidence>
<protein>
    <submittedName>
        <fullName evidence="2">Putative phosphatidylinositol n-acetylglucosaminyltransferase subunit q</fullName>
    </submittedName>
</protein>
<dbReference type="VEuPathDB" id="VectorBase:ISCI009476"/>
<keyword evidence="2" id="KW-0808">Transferase</keyword>
<dbReference type="VEuPathDB" id="VectorBase:ISCP_030325"/>
<dbReference type="GO" id="GO:0016757">
    <property type="term" value="F:glycosyltransferase activity"/>
    <property type="evidence" value="ECO:0007669"/>
    <property type="project" value="UniProtKB-KW"/>
</dbReference>
<feature type="transmembrane region" description="Helical" evidence="1">
    <location>
        <begin position="404"/>
        <end position="427"/>
    </location>
</feature>
<accession>A0A4D5RNH8</accession>
<dbReference type="AlphaFoldDB" id="A0A4D5RNH8"/>
<dbReference type="GO" id="GO:0016020">
    <property type="term" value="C:membrane"/>
    <property type="evidence" value="ECO:0007669"/>
    <property type="project" value="InterPro"/>
</dbReference>